<name>E4U3T4_SULKY</name>
<evidence type="ECO:0000313" key="3">
    <source>
        <dbReference type="Proteomes" id="UP000008721"/>
    </source>
</evidence>
<dbReference type="KEGG" id="sku:Sulku_2700"/>
<evidence type="ECO:0000313" key="2">
    <source>
        <dbReference type="EMBL" id="ADR35350.1"/>
    </source>
</evidence>
<dbReference type="AlphaFoldDB" id="E4U3T4"/>
<dbReference type="OrthoDB" id="5336644at2"/>
<accession>E4U3T4</accession>
<sequence>MSNFWMVVNIIVLLGLIVYAIGYKRSPKKHHKQNKEENRFRIYQAEEDPQIRDFRRSNFITSHPDDTDLFSEAYKDNQWRFTMPHAAVDMLIECFSGDEKKAYQIKRAIELSIEHYAIELADDAECFKIIEERLVNTP</sequence>
<geneLocation type="plasmid" evidence="2 3">
    <name>pSULKU02</name>
</geneLocation>
<keyword evidence="1" id="KW-0812">Transmembrane</keyword>
<feature type="transmembrane region" description="Helical" evidence="1">
    <location>
        <begin position="6"/>
        <end position="23"/>
    </location>
</feature>
<keyword evidence="3" id="KW-1185">Reference proteome</keyword>
<gene>
    <name evidence="2" type="ordered locus">Sulku_2700</name>
</gene>
<dbReference type="EMBL" id="CP002357">
    <property type="protein sequence ID" value="ADR35350.1"/>
    <property type="molecule type" value="Genomic_DNA"/>
</dbReference>
<reference evidence="2 3" key="1">
    <citation type="journal article" date="2012" name="Stand. Genomic Sci.">
        <title>Complete genome sequence of the sulfur compounds oxidizing chemolithoautotroph Sulfuricurvum kujiense type strain (YK-1(T)).</title>
        <authorList>
            <person name="Han C."/>
            <person name="Kotsyurbenko O."/>
            <person name="Chertkov O."/>
            <person name="Held B."/>
            <person name="Lapidus A."/>
            <person name="Nolan M."/>
            <person name="Lucas S."/>
            <person name="Hammon N."/>
            <person name="Deshpande S."/>
            <person name="Cheng J.F."/>
            <person name="Tapia R."/>
            <person name="Goodwin L.A."/>
            <person name="Pitluck S."/>
            <person name="Liolios K."/>
            <person name="Pagani I."/>
            <person name="Ivanova N."/>
            <person name="Mavromatis K."/>
            <person name="Mikhailova N."/>
            <person name="Pati A."/>
            <person name="Chen A."/>
            <person name="Palaniappan K."/>
            <person name="Land M."/>
            <person name="Hauser L."/>
            <person name="Chang Y.J."/>
            <person name="Jeffries C.D."/>
            <person name="Brambilla E.M."/>
            <person name="Rohde M."/>
            <person name="Spring S."/>
            <person name="Sikorski J."/>
            <person name="Goker M."/>
            <person name="Woyke T."/>
            <person name="Bristow J."/>
            <person name="Eisen J.A."/>
            <person name="Markowitz V."/>
            <person name="Hugenholtz P."/>
            <person name="Kyrpides N.C."/>
            <person name="Klenk H.P."/>
            <person name="Detter J.C."/>
        </authorList>
    </citation>
    <scope>NUCLEOTIDE SEQUENCE [LARGE SCALE GENOMIC DNA]</scope>
    <source>
        <strain evidence="3">ATCC BAA-921 / DSM 16994 / JCM 11577 / YK-1</strain>
    </source>
</reference>
<protein>
    <submittedName>
        <fullName evidence="2">Uncharacterized protein</fullName>
    </submittedName>
</protein>
<keyword evidence="1" id="KW-1133">Transmembrane helix</keyword>
<organism evidence="2 3">
    <name type="scientific">Sulfuricurvum kujiense (strain ATCC BAA-921 / DSM 16994 / JCM 11577 / YK-1)</name>
    <dbReference type="NCBI Taxonomy" id="709032"/>
    <lineage>
        <taxon>Bacteria</taxon>
        <taxon>Pseudomonadati</taxon>
        <taxon>Campylobacterota</taxon>
        <taxon>Epsilonproteobacteria</taxon>
        <taxon>Campylobacterales</taxon>
        <taxon>Sulfurimonadaceae</taxon>
        <taxon>Sulfuricurvum</taxon>
    </lineage>
</organism>
<evidence type="ECO:0000256" key="1">
    <source>
        <dbReference type="SAM" id="Phobius"/>
    </source>
</evidence>
<keyword evidence="2" id="KW-0614">Plasmid</keyword>
<proteinExistence type="predicted"/>
<dbReference type="HOGENOM" id="CLU_1916015_0_0_7"/>
<keyword evidence="1" id="KW-0472">Membrane</keyword>
<dbReference type="Proteomes" id="UP000008721">
    <property type="component" value="Plasmid pSULKU02"/>
</dbReference>
<dbReference type="RefSeq" id="WP_013449962.1">
    <property type="nucleotide sequence ID" value="NC_014755.1"/>
</dbReference>